<feature type="compositionally biased region" description="Low complexity" evidence="1">
    <location>
        <begin position="657"/>
        <end position="669"/>
    </location>
</feature>
<feature type="region of interest" description="Disordered" evidence="1">
    <location>
        <begin position="300"/>
        <end position="370"/>
    </location>
</feature>
<feature type="compositionally biased region" description="Acidic residues" evidence="1">
    <location>
        <begin position="206"/>
        <end position="219"/>
    </location>
</feature>
<gene>
    <name evidence="2" type="ORF">E0L32_011225</name>
</gene>
<reference evidence="2 3" key="1">
    <citation type="submission" date="2019-06" db="EMBL/GenBank/DDBJ databases">
        <title>Draft genome sequence of the filamentous fungus Phialemoniopsis curvata isolated from diesel fuel.</title>
        <authorList>
            <person name="Varaljay V.A."/>
            <person name="Lyon W.J."/>
            <person name="Crouch A.L."/>
            <person name="Drake C.E."/>
            <person name="Hollomon J.M."/>
            <person name="Nadeau L.J."/>
            <person name="Nunn H.S."/>
            <person name="Stevenson B.S."/>
            <person name="Bojanowski C.L."/>
            <person name="Crookes-Goodson W.J."/>
        </authorList>
    </citation>
    <scope>NUCLEOTIDE SEQUENCE [LARGE SCALE GENOMIC DNA]</scope>
    <source>
        <strain evidence="2 3">D216</strain>
    </source>
</reference>
<dbReference type="STRING" id="1093900.A0A507BJN5"/>
<keyword evidence="3" id="KW-1185">Reference proteome</keyword>
<feature type="compositionally biased region" description="Basic and acidic residues" evidence="1">
    <location>
        <begin position="66"/>
        <end position="76"/>
    </location>
</feature>
<feature type="compositionally biased region" description="Acidic residues" evidence="1">
    <location>
        <begin position="535"/>
        <end position="554"/>
    </location>
</feature>
<protein>
    <submittedName>
        <fullName evidence="2">Uncharacterized protein</fullName>
    </submittedName>
</protein>
<accession>A0A507BJN5</accession>
<dbReference type="GeneID" id="41978672"/>
<feature type="compositionally biased region" description="Basic and acidic residues" evidence="1">
    <location>
        <begin position="596"/>
        <end position="606"/>
    </location>
</feature>
<dbReference type="InParanoid" id="A0A507BJN5"/>
<feature type="region of interest" description="Disordered" evidence="1">
    <location>
        <begin position="36"/>
        <end position="275"/>
    </location>
</feature>
<proteinExistence type="predicted"/>
<evidence type="ECO:0000313" key="3">
    <source>
        <dbReference type="Proteomes" id="UP000319257"/>
    </source>
</evidence>
<dbReference type="Proteomes" id="UP000319257">
    <property type="component" value="Unassembled WGS sequence"/>
</dbReference>
<feature type="region of interest" description="Disordered" evidence="1">
    <location>
        <begin position="501"/>
        <end position="554"/>
    </location>
</feature>
<feature type="region of interest" description="Disordered" evidence="1">
    <location>
        <begin position="581"/>
        <end position="706"/>
    </location>
</feature>
<feature type="compositionally biased region" description="Basic and acidic residues" evidence="1">
    <location>
        <begin position="174"/>
        <end position="191"/>
    </location>
</feature>
<dbReference type="RefSeq" id="XP_031000775.1">
    <property type="nucleotide sequence ID" value="XM_031133931.1"/>
</dbReference>
<dbReference type="OrthoDB" id="3538943at2759"/>
<evidence type="ECO:0000256" key="1">
    <source>
        <dbReference type="SAM" id="MobiDB-lite"/>
    </source>
</evidence>
<dbReference type="EMBL" id="SKBQ01000101">
    <property type="protein sequence ID" value="TPX19064.1"/>
    <property type="molecule type" value="Genomic_DNA"/>
</dbReference>
<organism evidence="2 3">
    <name type="scientific">Thyridium curvatum</name>
    <dbReference type="NCBI Taxonomy" id="1093900"/>
    <lineage>
        <taxon>Eukaryota</taxon>
        <taxon>Fungi</taxon>
        <taxon>Dikarya</taxon>
        <taxon>Ascomycota</taxon>
        <taxon>Pezizomycotina</taxon>
        <taxon>Sordariomycetes</taxon>
        <taxon>Sordariomycetidae</taxon>
        <taxon>Thyridiales</taxon>
        <taxon>Thyridiaceae</taxon>
        <taxon>Thyridium</taxon>
    </lineage>
</organism>
<dbReference type="AlphaFoldDB" id="A0A507BJN5"/>
<feature type="compositionally biased region" description="Basic residues" evidence="1">
    <location>
        <begin position="681"/>
        <end position="692"/>
    </location>
</feature>
<evidence type="ECO:0000313" key="2">
    <source>
        <dbReference type="EMBL" id="TPX19064.1"/>
    </source>
</evidence>
<sequence>MATINGYSAGTFDEPRPSFMATNKISRNLVRIPKKQRSILGQPSAWVDNQRNGSPDIFNLPDEVLEGLKRFEDSRSKHTPAQKPQISRASGPKPSQDDGLLKHATPKITDGPASKVSEAPSAYIPMPEQNNHGGDSDEDSEESDSNKDNGDNEEDAESAHTWESSPARVIIPHTETRKRASPEDSPSHERPAPLSPGRMGQNFACEEFESESDEEDEGENAAAHKETLKGIRHAPQPTSALDPTPPSAQVIPCTYHERSSPPGRPTKKRRKMKVLDLNVPVLTTKRSPDHPAHLRLIPNTRVEDVKSSNGNSQSSVIAETSQEQDHHDDIVVSATVRPNSTPSAMQVPKEVETISSSPEEGPEPATQASQYASGEVIHLPPFESFQHHYHAYTGSLNDFVRACFYVRALQNWKALPVFLYDDFIRAFTEGYIPYVNSPEQSSQGLSAIPLTGIKWYNGNVEKPLFNDRLIDKSNLDRILDIYREEVDELKESMGLPVEAEELADAEDVLSVDNQRGSASRDMEASSDQDNNAREEVDEPEGCQPTQDEDLLDDEDTRMQMEEQDQDEEMAEYRRYANDLHATVYKQQDRQTPIPRPDGRQDMEETPRSAPGYRQGVQVISGVRHETLADAAAAPSRPVMHKRPPSTARESVVSATIPSSSRTVPPSSSSKAPRLSPAERSKKWKKFLAKRKSGSAPSSARSSFGQP</sequence>
<feature type="compositionally biased region" description="Polar residues" evidence="1">
    <location>
        <begin position="307"/>
        <end position="321"/>
    </location>
</feature>
<name>A0A507BJN5_9PEZI</name>
<comment type="caution">
    <text evidence="2">The sequence shown here is derived from an EMBL/GenBank/DDBJ whole genome shotgun (WGS) entry which is preliminary data.</text>
</comment>
<feature type="compositionally biased region" description="Low complexity" evidence="1">
    <location>
        <begin position="693"/>
        <end position="706"/>
    </location>
</feature>